<gene>
    <name evidence="2" type="ORF">JOC74_000203</name>
</gene>
<keyword evidence="1" id="KW-1133">Transmembrane helix</keyword>
<dbReference type="EMBL" id="JAFDST010000001">
    <property type="protein sequence ID" value="MBP1079715.1"/>
    <property type="molecule type" value="Genomic_DNA"/>
</dbReference>
<feature type="transmembrane region" description="Helical" evidence="1">
    <location>
        <begin position="12"/>
        <end position="31"/>
    </location>
</feature>
<keyword evidence="1" id="KW-0812">Transmembrane</keyword>
<keyword evidence="1" id="KW-0472">Membrane</keyword>
<protein>
    <submittedName>
        <fullName evidence="2">Uncharacterized protein</fullName>
    </submittedName>
</protein>
<organism evidence="2 3">
    <name type="scientific">Bacillus capparidis</name>
    <dbReference type="NCBI Taxonomy" id="1840411"/>
    <lineage>
        <taxon>Bacteria</taxon>
        <taxon>Bacillati</taxon>
        <taxon>Bacillota</taxon>
        <taxon>Bacilli</taxon>
        <taxon>Bacillales</taxon>
        <taxon>Bacillaceae</taxon>
        <taxon>Bacillus</taxon>
    </lineage>
</organism>
<reference evidence="2 3" key="1">
    <citation type="submission" date="2021-01" db="EMBL/GenBank/DDBJ databases">
        <title>Genomic Encyclopedia of Type Strains, Phase IV (KMG-IV): sequencing the most valuable type-strain genomes for metagenomic binning, comparative biology and taxonomic classification.</title>
        <authorList>
            <person name="Goeker M."/>
        </authorList>
    </citation>
    <scope>NUCLEOTIDE SEQUENCE [LARGE SCALE GENOMIC DNA]</scope>
    <source>
        <strain evidence="2 3">DSM 103394</strain>
    </source>
</reference>
<comment type="caution">
    <text evidence="2">The sequence shown here is derived from an EMBL/GenBank/DDBJ whole genome shotgun (WGS) entry which is preliminary data.</text>
</comment>
<keyword evidence="3" id="KW-1185">Reference proteome</keyword>
<proteinExistence type="predicted"/>
<dbReference type="Proteomes" id="UP000674416">
    <property type="component" value="Unassembled WGS sequence"/>
</dbReference>
<evidence type="ECO:0000313" key="3">
    <source>
        <dbReference type="Proteomes" id="UP000674416"/>
    </source>
</evidence>
<evidence type="ECO:0000256" key="1">
    <source>
        <dbReference type="SAM" id="Phobius"/>
    </source>
</evidence>
<sequence length="45" mass="5594">MKKTKRRNDRDNTVMIHIFDILIQFIEYLIYPIRWLGKVILNLFN</sequence>
<name>A0ABS4CQ55_9BACI</name>
<accession>A0ABS4CQ55</accession>
<evidence type="ECO:0000313" key="2">
    <source>
        <dbReference type="EMBL" id="MBP1079715.1"/>
    </source>
</evidence>